<evidence type="ECO:0000313" key="2">
    <source>
        <dbReference type="Proteomes" id="UP000003936"/>
    </source>
</evidence>
<name>J3VRK7_9ENTR</name>
<dbReference type="Proteomes" id="UP000003936">
    <property type="component" value="Chromosome"/>
</dbReference>
<reference evidence="1 2" key="1">
    <citation type="journal article" date="2012" name="Mol. Biol. Evol.">
        <title>Genome reduction and co-evolution between the primary and secondary bacterial symbionts of psyllids.</title>
        <authorList>
            <person name="Sloan D.B."/>
            <person name="Moran N.A."/>
        </authorList>
    </citation>
    <scope>NUCLEOTIDE SEQUENCE [LARGE SCALE GENOMIC DNA]</scope>
    <source>
        <strain evidence="1">Ceuc_S</strain>
    </source>
</reference>
<proteinExistence type="predicted"/>
<accession>J3VRK7</accession>
<organism evidence="1 2">
    <name type="scientific">secondary endosymbiont of Ctenarytaina eucalypti</name>
    <dbReference type="NCBI Taxonomy" id="1199245"/>
    <lineage>
        <taxon>Bacteria</taxon>
        <taxon>Pseudomonadati</taxon>
        <taxon>Pseudomonadota</taxon>
        <taxon>Gammaproteobacteria</taxon>
        <taxon>Enterobacterales</taxon>
        <taxon>Enterobacteriaceae</taxon>
        <taxon>aphid secondary symbionts</taxon>
    </lineage>
</organism>
<protein>
    <submittedName>
        <fullName evidence="1">Uncharacterized protein</fullName>
    </submittedName>
</protein>
<evidence type="ECO:0000313" key="1">
    <source>
        <dbReference type="EMBL" id="AFP84596.1"/>
    </source>
</evidence>
<gene>
    <name evidence="1" type="ORF">A359_01950</name>
</gene>
<dbReference type="KEGG" id="sect:A359_01950"/>
<keyword evidence="2" id="KW-1185">Reference proteome</keyword>
<dbReference type="HOGENOM" id="CLU_3140553_0_0_6"/>
<dbReference type="AlphaFoldDB" id="J3VRK7"/>
<sequence length="49" mass="5351">MPLLEAADAENAPTLISGAPLQLILKNRTSIEHAGRLAEAYKKHYSLPH</sequence>
<dbReference type="EMBL" id="CP003546">
    <property type="protein sequence ID" value="AFP84596.1"/>
    <property type="molecule type" value="Genomic_DNA"/>
</dbReference>